<dbReference type="InterPro" id="IPR051201">
    <property type="entry name" value="Chloro_Bact_Ser_Proteases"/>
</dbReference>
<reference evidence="7 8" key="1">
    <citation type="journal article" date="2024" name="Nat. Commun.">
        <title>Phylogenomics reveals the evolutionary origins of lichenization in chlorophyte algae.</title>
        <authorList>
            <person name="Puginier C."/>
            <person name="Libourel C."/>
            <person name="Otte J."/>
            <person name="Skaloud P."/>
            <person name="Haon M."/>
            <person name="Grisel S."/>
            <person name="Petersen M."/>
            <person name="Berrin J.G."/>
            <person name="Delaux P.M."/>
            <person name="Dal Grande F."/>
            <person name="Keller J."/>
        </authorList>
    </citation>
    <scope>NUCLEOTIDE SEQUENCE [LARGE SCALE GENOMIC DNA]</scope>
    <source>
        <strain evidence="7 8">SAG 2145</strain>
    </source>
</reference>
<proteinExistence type="inferred from homology"/>
<name>A0AAW1QC72_9CHLO</name>
<keyword evidence="3" id="KW-0378">Hydrolase</keyword>
<keyword evidence="2" id="KW-0645">Protease</keyword>
<dbReference type="InterPro" id="IPR036034">
    <property type="entry name" value="PDZ_sf"/>
</dbReference>
<evidence type="ECO:0000313" key="7">
    <source>
        <dbReference type="EMBL" id="KAK9818487.1"/>
    </source>
</evidence>
<dbReference type="GO" id="GO:0006508">
    <property type="term" value="P:proteolysis"/>
    <property type="evidence" value="ECO:0007669"/>
    <property type="project" value="UniProtKB-KW"/>
</dbReference>
<dbReference type="SUPFAM" id="SSF50494">
    <property type="entry name" value="Trypsin-like serine proteases"/>
    <property type="match status" value="1"/>
</dbReference>
<evidence type="ECO:0000256" key="2">
    <source>
        <dbReference type="ARBA" id="ARBA00022670"/>
    </source>
</evidence>
<dbReference type="AlphaFoldDB" id="A0AAW1QC72"/>
<organism evidence="7 8">
    <name type="scientific">Apatococcus lobatus</name>
    <dbReference type="NCBI Taxonomy" id="904363"/>
    <lineage>
        <taxon>Eukaryota</taxon>
        <taxon>Viridiplantae</taxon>
        <taxon>Chlorophyta</taxon>
        <taxon>core chlorophytes</taxon>
        <taxon>Trebouxiophyceae</taxon>
        <taxon>Chlorellales</taxon>
        <taxon>Chlorellaceae</taxon>
        <taxon>Apatococcus</taxon>
    </lineage>
</organism>
<dbReference type="Pfam" id="PF13365">
    <property type="entry name" value="Trypsin_2"/>
    <property type="match status" value="1"/>
</dbReference>
<dbReference type="Pfam" id="PF13180">
    <property type="entry name" value="PDZ_2"/>
    <property type="match status" value="1"/>
</dbReference>
<dbReference type="PROSITE" id="PS50106">
    <property type="entry name" value="PDZ"/>
    <property type="match status" value="1"/>
</dbReference>
<dbReference type="PANTHER" id="PTHR43343">
    <property type="entry name" value="PEPTIDASE S12"/>
    <property type="match status" value="1"/>
</dbReference>
<dbReference type="SUPFAM" id="SSF50156">
    <property type="entry name" value="PDZ domain-like"/>
    <property type="match status" value="1"/>
</dbReference>
<dbReference type="InterPro" id="IPR001478">
    <property type="entry name" value="PDZ"/>
</dbReference>
<keyword evidence="8" id="KW-1185">Reference proteome</keyword>
<gene>
    <name evidence="7" type="ORF">WJX74_010354</name>
</gene>
<dbReference type="PANTHER" id="PTHR43343:SF2">
    <property type="entry name" value="PDZ DOMAIN-CONTAINING PROTEIN"/>
    <property type="match status" value="1"/>
</dbReference>
<sequence length="578" mass="61888">MAASVSYLQTGDPELLDVIDDEWLSDTLPDDDIQLPPGTAPPNDEQEGEVVDARTTEPEKWLELGLHTSRLSETPRVVQRKQVEAEGLSIKLNLNSAPRTLSFKPIRVETKKAALSLSALHGSARQRGSYCCNRREYGKGPLGRGRGSKSPSSQHNVFCTCAQQTHIKGNQATSQHQVERWLSVSRLQQVLSGACKLCAAALLSLALTVPPQGLADEIPDDLPFAPSRTVPATMEMKAPDPRDTDLSADEKAIVELFQRNTPSVVNIANIGSRQSFTNMEEKKIPQGMGSGFIWDDQGHIVTNFHVIRNASDVKVALIDQSVYPAKFIGGDQDKDVAVLQLLCPEEKLHDLKRISLGNSSNLLVGQKVYAIGNPFGLDHTLTAGIISGLGRELATPGYRGVPIRNVIQTDAAINPGNSGGVLLDSRGRLVGINTAIADPTGRGASSGVGFAIPIDTVTGLVDQILKFGRVVRPVLGITIAPPQTIRQLNVEGILILDIPSGSPADLAGLKGTSRQANGELTLGDVITGVNGKTIKAQKDLFGALDELKVGDKVQLEILRDGKKMNVEVTLADRVTPGD</sequence>
<evidence type="ECO:0000256" key="1">
    <source>
        <dbReference type="ARBA" id="ARBA00010541"/>
    </source>
</evidence>
<dbReference type="GO" id="GO:0004252">
    <property type="term" value="F:serine-type endopeptidase activity"/>
    <property type="evidence" value="ECO:0007669"/>
    <property type="project" value="InterPro"/>
</dbReference>
<evidence type="ECO:0000256" key="5">
    <source>
        <dbReference type="SAM" id="MobiDB-lite"/>
    </source>
</evidence>
<feature type="region of interest" description="Disordered" evidence="5">
    <location>
        <begin position="27"/>
        <end position="56"/>
    </location>
</feature>
<dbReference type="EMBL" id="JALJOS010000062">
    <property type="protein sequence ID" value="KAK9818487.1"/>
    <property type="molecule type" value="Genomic_DNA"/>
</dbReference>
<dbReference type="SMART" id="SM00228">
    <property type="entry name" value="PDZ"/>
    <property type="match status" value="1"/>
</dbReference>
<dbReference type="InterPro" id="IPR039382">
    <property type="entry name" value="DEGP1/8_PDZ_dom"/>
</dbReference>
<evidence type="ECO:0000256" key="4">
    <source>
        <dbReference type="ARBA" id="ARBA00022825"/>
    </source>
</evidence>
<dbReference type="Proteomes" id="UP001438707">
    <property type="component" value="Unassembled WGS sequence"/>
</dbReference>
<dbReference type="PRINTS" id="PR00834">
    <property type="entry name" value="PROTEASES2C"/>
</dbReference>
<protein>
    <recommendedName>
        <fullName evidence="6">PDZ domain-containing protein</fullName>
    </recommendedName>
</protein>
<evidence type="ECO:0000259" key="6">
    <source>
        <dbReference type="PROSITE" id="PS50106"/>
    </source>
</evidence>
<dbReference type="Gene3D" id="2.40.10.10">
    <property type="entry name" value="Trypsin-like serine proteases"/>
    <property type="match status" value="2"/>
</dbReference>
<dbReference type="CDD" id="cd00990">
    <property type="entry name" value="cpPDZ_AtDEGP1-like"/>
    <property type="match status" value="1"/>
</dbReference>
<accession>A0AAW1QC72</accession>
<comment type="caution">
    <text evidence="7">The sequence shown here is derived from an EMBL/GenBank/DDBJ whole genome shotgun (WGS) entry which is preliminary data.</text>
</comment>
<feature type="domain" description="PDZ" evidence="6">
    <location>
        <begin position="464"/>
        <end position="535"/>
    </location>
</feature>
<dbReference type="InterPro" id="IPR043504">
    <property type="entry name" value="Peptidase_S1_PA_chymotrypsin"/>
</dbReference>
<comment type="similarity">
    <text evidence="1">Belongs to the peptidase S1C family.</text>
</comment>
<evidence type="ECO:0000256" key="3">
    <source>
        <dbReference type="ARBA" id="ARBA00022801"/>
    </source>
</evidence>
<dbReference type="InterPro" id="IPR009003">
    <property type="entry name" value="Peptidase_S1_PA"/>
</dbReference>
<keyword evidence="4" id="KW-0720">Serine protease</keyword>
<evidence type="ECO:0000313" key="8">
    <source>
        <dbReference type="Proteomes" id="UP001438707"/>
    </source>
</evidence>
<dbReference type="FunFam" id="2.40.10.10:FF:000001">
    <property type="entry name" value="Periplasmic serine protease DegS"/>
    <property type="match status" value="1"/>
</dbReference>
<dbReference type="Gene3D" id="2.30.42.10">
    <property type="match status" value="1"/>
</dbReference>
<dbReference type="InterPro" id="IPR001940">
    <property type="entry name" value="Peptidase_S1C"/>
</dbReference>